<gene>
    <name evidence="2" type="ORF">H6F44_03075</name>
</gene>
<protein>
    <submittedName>
        <fullName evidence="2">Uncharacterized protein</fullName>
    </submittedName>
</protein>
<reference evidence="2" key="2">
    <citation type="submission" date="2020-08" db="EMBL/GenBank/DDBJ databases">
        <authorList>
            <person name="Chen M."/>
            <person name="Teng W."/>
            <person name="Zhao L."/>
            <person name="Hu C."/>
            <person name="Zhou Y."/>
            <person name="Han B."/>
            <person name="Song L."/>
            <person name="Shu W."/>
        </authorList>
    </citation>
    <scope>NUCLEOTIDE SEQUENCE</scope>
    <source>
        <strain evidence="2">FACHB-1277</strain>
    </source>
</reference>
<comment type="caution">
    <text evidence="2">The sequence shown here is derived from an EMBL/GenBank/DDBJ whole genome shotgun (WGS) entry which is preliminary data.</text>
</comment>
<reference evidence="2" key="1">
    <citation type="journal article" date="2015" name="ISME J.">
        <title>Draft Genome Sequence of Streptomyces incarnatus NRRL8089, which Produces the Nucleoside Antibiotic Sinefungin.</title>
        <authorList>
            <person name="Oshima K."/>
            <person name="Hattori M."/>
            <person name="Shimizu H."/>
            <person name="Fukuda K."/>
            <person name="Nemoto M."/>
            <person name="Inagaki K."/>
            <person name="Tamura T."/>
        </authorList>
    </citation>
    <scope>NUCLEOTIDE SEQUENCE</scope>
    <source>
        <strain evidence="2">FACHB-1277</strain>
    </source>
</reference>
<dbReference type="RefSeq" id="WP_190349436.1">
    <property type="nucleotide sequence ID" value="NZ_JACJPY010000005.1"/>
</dbReference>
<evidence type="ECO:0000313" key="2">
    <source>
        <dbReference type="EMBL" id="MBD2149112.1"/>
    </source>
</evidence>
<organism evidence="2 3">
    <name type="scientific">Pseudanabaena cinerea FACHB-1277</name>
    <dbReference type="NCBI Taxonomy" id="2949581"/>
    <lineage>
        <taxon>Bacteria</taxon>
        <taxon>Bacillati</taxon>
        <taxon>Cyanobacteriota</taxon>
        <taxon>Cyanophyceae</taxon>
        <taxon>Pseudanabaenales</taxon>
        <taxon>Pseudanabaenaceae</taxon>
        <taxon>Pseudanabaena</taxon>
        <taxon>Pseudanabaena cinerea</taxon>
    </lineage>
</organism>
<name>A0A926URT0_9CYAN</name>
<dbReference type="EMBL" id="JACJPY010000005">
    <property type="protein sequence ID" value="MBD2149112.1"/>
    <property type="molecule type" value="Genomic_DNA"/>
</dbReference>
<keyword evidence="3" id="KW-1185">Reference proteome</keyword>
<sequence length="102" mass="11778">MPLLSQVKSQADAKQQAIADWILSVISREVEEVKSESDPEEEHKSQSQPSQPQSELVSYIDDYVQSYVQTYVQNYLKKCLEPIYLQVSEIKELRLQLGEFKA</sequence>
<evidence type="ECO:0000313" key="3">
    <source>
        <dbReference type="Proteomes" id="UP000631421"/>
    </source>
</evidence>
<feature type="compositionally biased region" description="Basic and acidic residues" evidence="1">
    <location>
        <begin position="32"/>
        <end position="45"/>
    </location>
</feature>
<evidence type="ECO:0000256" key="1">
    <source>
        <dbReference type="SAM" id="MobiDB-lite"/>
    </source>
</evidence>
<accession>A0A926URT0</accession>
<dbReference type="AlphaFoldDB" id="A0A926URT0"/>
<proteinExistence type="predicted"/>
<feature type="region of interest" description="Disordered" evidence="1">
    <location>
        <begin position="32"/>
        <end position="54"/>
    </location>
</feature>
<dbReference type="Proteomes" id="UP000631421">
    <property type="component" value="Unassembled WGS sequence"/>
</dbReference>